<dbReference type="EMBL" id="KY000062">
    <property type="protein sequence ID" value="ASK47345.1"/>
    <property type="molecule type" value="Genomic_DNA"/>
</dbReference>
<organism evidence="2">
    <name type="scientific">Agrobacterium tomkonis</name>
    <dbReference type="NCBI Taxonomy" id="1183410"/>
    <lineage>
        <taxon>Bacteria</taxon>
        <taxon>Pseudomonadati</taxon>
        <taxon>Pseudomonadota</taxon>
        <taxon>Alphaproteobacteria</taxon>
        <taxon>Hyphomicrobiales</taxon>
        <taxon>Rhizobiaceae</taxon>
        <taxon>Rhizobium/Agrobacterium group</taxon>
        <taxon>Agrobacterium</taxon>
        <taxon>Agrobacterium tumefaciens complex</taxon>
    </lineage>
</organism>
<name>A0A2Z2Q0L2_9HYPH</name>
<evidence type="ECO:0000256" key="1">
    <source>
        <dbReference type="SAM" id="MobiDB-lite"/>
    </source>
</evidence>
<dbReference type="AlphaFoldDB" id="A0A2Z2Q0L2"/>
<protein>
    <submittedName>
        <fullName evidence="2">Uncharacterized protein</fullName>
    </submittedName>
</protein>
<evidence type="ECO:0000313" key="2">
    <source>
        <dbReference type="EMBL" id="ASK47345.1"/>
    </source>
</evidence>
<feature type="region of interest" description="Disordered" evidence="1">
    <location>
        <begin position="1"/>
        <end position="21"/>
    </location>
</feature>
<proteinExistence type="predicted"/>
<reference evidence="2" key="1">
    <citation type="submission" date="2016-10" db="EMBL/GenBank/DDBJ databases">
        <title>Agrobacterium Ti plasmids: Classification based on T-DNA and Vir regions organization.</title>
        <authorList>
            <person name="Nabi N."/>
            <person name="Vial L."/>
            <person name="Ben Hafsa A."/>
            <person name="Chapulliot D."/>
            <person name="Berard A."/>
            <person name="Chauveau A."/>
            <person name="Le Paslier M.-C."/>
            <person name="Harzallah Skhiri F."/>
            <person name="Brunel D."/>
            <person name="Nesme X."/>
            <person name="Chaouachi M."/>
        </authorList>
    </citation>
    <scope>NUCLEOTIDE SEQUENCE</scope>
    <source>
        <strain evidence="2">CFBP4424</strain>
        <plasmid evidence="2">pTi_CFBP4424</plasmid>
    </source>
</reference>
<keyword evidence="2" id="KW-0614">Plasmid</keyword>
<geneLocation type="plasmid" evidence="2">
    <name>pTi_CFBP4424</name>
</geneLocation>
<sequence length="84" mass="9121">MRRLSDPPGRPAIGRRDEGGKNFMGMSFTIGWDERPCRRISIRRSMAFAVSGFGLENFGAVLASSDFPIQLFTAALAMAGQGPL</sequence>
<accession>A0A2Z2Q0L2</accession>